<proteinExistence type="predicted"/>
<evidence type="ECO:0000313" key="2">
    <source>
        <dbReference type="WBParaSite" id="Gr19_v10_g7128.t1"/>
    </source>
</evidence>
<protein>
    <submittedName>
        <fullName evidence="2">Uncharacterized protein</fullName>
    </submittedName>
</protein>
<organism evidence="1 2">
    <name type="scientific">Globodera rostochiensis</name>
    <name type="common">Golden nematode worm</name>
    <name type="synonym">Heterodera rostochiensis</name>
    <dbReference type="NCBI Taxonomy" id="31243"/>
    <lineage>
        <taxon>Eukaryota</taxon>
        <taxon>Metazoa</taxon>
        <taxon>Ecdysozoa</taxon>
        <taxon>Nematoda</taxon>
        <taxon>Chromadorea</taxon>
        <taxon>Rhabditida</taxon>
        <taxon>Tylenchina</taxon>
        <taxon>Tylenchomorpha</taxon>
        <taxon>Tylenchoidea</taxon>
        <taxon>Heteroderidae</taxon>
        <taxon>Heteroderinae</taxon>
        <taxon>Globodera</taxon>
    </lineage>
</organism>
<name>A0A914I5N5_GLORO</name>
<accession>A0A914I5N5</accession>
<reference evidence="2" key="1">
    <citation type="submission" date="2022-11" db="UniProtKB">
        <authorList>
            <consortium name="WormBaseParasite"/>
        </authorList>
    </citation>
    <scope>IDENTIFICATION</scope>
</reference>
<dbReference type="WBParaSite" id="Gr19_v10_g7128.t1">
    <property type="protein sequence ID" value="Gr19_v10_g7128.t1"/>
    <property type="gene ID" value="Gr19_v10_g7128"/>
</dbReference>
<keyword evidence="1" id="KW-1185">Reference proteome</keyword>
<dbReference type="AlphaFoldDB" id="A0A914I5N5"/>
<sequence>MSPPVIMSPFLRSSTLFSSSDNPASSTSFRPSFIVSLPLNSRRQYIRKCHRTECSEGNYDFLWSFKNVINWRRAPPIAEREASYQGKVLSDIGKWALLPRLDIHADGPIPLNLVPKYAHKTRLNGIRQWRFAVLLLLDKERFPNGGFGRARDQFCENLSSPAQLNFLRYATGADSVHIYRLNQAFNCAPPEDYDVLYLFYPRSIRLIRLSMHLNITLDIVRNALNEFPTFYVPEAESSDDTPE</sequence>
<dbReference type="Proteomes" id="UP000887572">
    <property type="component" value="Unplaced"/>
</dbReference>
<evidence type="ECO:0000313" key="1">
    <source>
        <dbReference type="Proteomes" id="UP000887572"/>
    </source>
</evidence>